<evidence type="ECO:0008006" key="7">
    <source>
        <dbReference type="Google" id="ProtNLM"/>
    </source>
</evidence>
<dbReference type="InterPro" id="IPR001005">
    <property type="entry name" value="SANT/Myb"/>
</dbReference>
<feature type="compositionally biased region" description="Basic and acidic residues" evidence="4">
    <location>
        <begin position="739"/>
        <end position="758"/>
    </location>
</feature>
<feature type="region of interest" description="Disordered" evidence="4">
    <location>
        <begin position="252"/>
        <end position="281"/>
    </location>
</feature>
<feature type="region of interest" description="Disordered" evidence="4">
    <location>
        <begin position="768"/>
        <end position="787"/>
    </location>
</feature>
<evidence type="ECO:0000313" key="5">
    <source>
        <dbReference type="EMBL" id="CAE0433650.1"/>
    </source>
</evidence>
<dbReference type="EMBL" id="HBIN01005502">
    <property type="protein sequence ID" value="CAE0433650.1"/>
    <property type="molecule type" value="Transcribed_RNA"/>
</dbReference>
<dbReference type="AlphaFoldDB" id="A0A6S8AQS3"/>
<evidence type="ECO:0000256" key="1">
    <source>
        <dbReference type="ARBA" id="ARBA00023015"/>
    </source>
</evidence>
<dbReference type="InterPro" id="IPR052435">
    <property type="entry name" value="YY1-Transcr_Regul"/>
</dbReference>
<evidence type="ECO:0000256" key="3">
    <source>
        <dbReference type="ARBA" id="ARBA00023242"/>
    </source>
</evidence>
<dbReference type="GO" id="GO:0003712">
    <property type="term" value="F:transcription coregulator activity"/>
    <property type="evidence" value="ECO:0007669"/>
    <property type="project" value="TreeGrafter"/>
</dbReference>
<evidence type="ECO:0000313" key="6">
    <source>
        <dbReference type="EMBL" id="CAE0433652.1"/>
    </source>
</evidence>
<protein>
    <recommendedName>
        <fullName evidence="7">Myb-like domain-containing protein</fullName>
    </recommendedName>
</protein>
<organism evidence="5">
    <name type="scientific">Aplanochytrium stocchinoi</name>
    <dbReference type="NCBI Taxonomy" id="215587"/>
    <lineage>
        <taxon>Eukaryota</taxon>
        <taxon>Sar</taxon>
        <taxon>Stramenopiles</taxon>
        <taxon>Bigyra</taxon>
        <taxon>Labyrinthulomycetes</taxon>
        <taxon>Thraustochytrida</taxon>
        <taxon>Thraustochytriidae</taxon>
        <taxon>Aplanochytrium</taxon>
    </lineage>
</organism>
<feature type="region of interest" description="Disordered" evidence="4">
    <location>
        <begin position="671"/>
        <end position="718"/>
    </location>
</feature>
<reference evidence="5" key="1">
    <citation type="submission" date="2021-01" db="EMBL/GenBank/DDBJ databases">
        <authorList>
            <person name="Corre E."/>
            <person name="Pelletier E."/>
            <person name="Niang G."/>
            <person name="Scheremetjew M."/>
            <person name="Finn R."/>
            <person name="Kale V."/>
            <person name="Holt S."/>
            <person name="Cochrane G."/>
            <person name="Meng A."/>
            <person name="Brown T."/>
            <person name="Cohen L."/>
        </authorList>
    </citation>
    <scope>NUCLEOTIDE SEQUENCE</scope>
    <source>
        <strain evidence="5">GSBS06</strain>
    </source>
</reference>
<keyword evidence="2" id="KW-0804">Transcription</keyword>
<feature type="compositionally biased region" description="Acidic residues" evidence="4">
    <location>
        <begin position="1"/>
        <end position="19"/>
    </location>
</feature>
<feature type="compositionally biased region" description="Polar residues" evidence="4">
    <location>
        <begin position="26"/>
        <end position="42"/>
    </location>
</feature>
<dbReference type="CDD" id="cd00167">
    <property type="entry name" value="SANT"/>
    <property type="match status" value="1"/>
</dbReference>
<feature type="compositionally biased region" description="Basic and acidic residues" evidence="4">
    <location>
        <begin position="266"/>
        <end position="281"/>
    </location>
</feature>
<gene>
    <name evidence="5" type="ORF">ASTO00021_LOCUS3971</name>
    <name evidence="6" type="ORF">ASTO00021_LOCUS3973</name>
</gene>
<evidence type="ECO:0000256" key="4">
    <source>
        <dbReference type="SAM" id="MobiDB-lite"/>
    </source>
</evidence>
<sequence length="848" mass="97826">MEFDWNQDWDDDEDEDEEYLPVSHSPARNQNDIGRPGSNTGRNIARKHSNANRDYPHNDDSDYDDEDEDYDESNEENYDDGEENEFTQLADDAADERIAKRTRARHPLTDKELDDLIADEAMLEHIDDLLIEDIDPNIMSRSNSNKNSKIKDIDPNIMSRSSATNSNSQSSVAATRLDTVSSTSFRTRTTSFNLDKYMQELGFENYTEDEDADYIPESEVFDLESYLPNKISQRELQQLLRDQEAADKEFNFRAASVSSRTNRNGNADHDSHRNNINPDRERFSTSSLDMLKVQTNRFRNELSGEDMSLYKPFNRVHYMKMCNLFAHHIQLLCQSRNHDGTGRIEYLLKDIRKKVINSATDFMSRVHSYKNEYAAYENLKEWWKSPSHSQFRRGTRSAAKIMETFRKDMAPHIMRNIHIGSGKNQAPDIFDLNGKTIVEVRNHLRLIFKPCSPIPSVFQGPIFCALKDALEVPSEENKHRLNFFFENNLKVAEKPQKLISSNGREIFTAEEEKLLLLGVLRFTQKAFRSIQAELLPGMTVLQIRNRYKNRTSVKSKPNILKSYRQEQKGEKPCLTDNERIRYQIGRSKYGKNFDLISLNLLPHKGSALLKRYFEHELRENHGKVLSQKQSPRKREIEASDLVLPSSIVQSNQLQTLSTMACQVQMLDNVNGTTSRQKNTNERNVIENKNGKRKRVESKTSKEKKKKQKEKAPLQISSRVCTEKSRSALKVLGVASEWMGEDKKMGQNKNKQSDPDPARKITTKVAHKNNTTPSVSGRENDSIRSNKWQRRHDKAILLAAKRIGSGGTSSTNVWEDLVANDLFSKESFSAEDVKSRYNHLINLFMKQNQ</sequence>
<accession>A0A6S8AQS3</accession>
<evidence type="ECO:0000256" key="2">
    <source>
        <dbReference type="ARBA" id="ARBA00023163"/>
    </source>
</evidence>
<dbReference type="GO" id="GO:0006355">
    <property type="term" value="P:regulation of DNA-templated transcription"/>
    <property type="evidence" value="ECO:0007669"/>
    <property type="project" value="TreeGrafter"/>
</dbReference>
<name>A0A6S8AQS3_9STRA</name>
<feature type="compositionally biased region" description="Basic residues" evidence="4">
    <location>
        <begin position="690"/>
        <end position="708"/>
    </location>
</feature>
<feature type="compositionally biased region" description="Basic and acidic residues" evidence="4">
    <location>
        <begin position="678"/>
        <end position="689"/>
    </location>
</feature>
<dbReference type="Gene3D" id="1.10.10.60">
    <property type="entry name" value="Homeodomain-like"/>
    <property type="match status" value="1"/>
</dbReference>
<keyword evidence="3" id="KW-0539">Nucleus</keyword>
<proteinExistence type="predicted"/>
<keyword evidence="1" id="KW-0805">Transcription regulation</keyword>
<feature type="compositionally biased region" description="Acidic residues" evidence="4">
    <location>
        <begin position="61"/>
        <end position="85"/>
    </location>
</feature>
<dbReference type="GO" id="GO:0005634">
    <property type="term" value="C:nucleus"/>
    <property type="evidence" value="ECO:0007669"/>
    <property type="project" value="TreeGrafter"/>
</dbReference>
<feature type="compositionally biased region" description="Polar residues" evidence="4">
    <location>
        <begin position="256"/>
        <end position="265"/>
    </location>
</feature>
<feature type="region of interest" description="Disordered" evidence="4">
    <location>
        <begin position="739"/>
        <end position="761"/>
    </location>
</feature>
<dbReference type="PANTHER" id="PTHR16088">
    <property type="entry name" value="YY1 ASSOCIATED PROTEIN-RELATED"/>
    <property type="match status" value="1"/>
</dbReference>
<dbReference type="PANTHER" id="PTHR16088:SF3">
    <property type="entry name" value="GON-4-LIKE PROTEIN"/>
    <property type="match status" value="1"/>
</dbReference>
<dbReference type="EMBL" id="HBIN01005504">
    <property type="protein sequence ID" value="CAE0433652.1"/>
    <property type="molecule type" value="Transcribed_RNA"/>
</dbReference>
<feature type="region of interest" description="Disordered" evidence="4">
    <location>
        <begin position="1"/>
        <end position="93"/>
    </location>
</feature>